<keyword evidence="4 6" id="KW-0479">Metal-binding</keyword>
<evidence type="ECO:0008006" key="11">
    <source>
        <dbReference type="Google" id="ProtNLM"/>
    </source>
</evidence>
<feature type="binding site" description="axial binding residue" evidence="6">
    <location>
        <position position="454"/>
    </location>
    <ligand>
        <name>heme</name>
        <dbReference type="ChEBI" id="CHEBI:30413"/>
    </ligand>
    <ligandPart>
        <name>Fe</name>
        <dbReference type="ChEBI" id="CHEBI:18248"/>
    </ligandPart>
</feature>
<accession>R9P9N2</accession>
<keyword evidence="8" id="KW-1133">Transmembrane helix</keyword>
<evidence type="ECO:0000313" key="10">
    <source>
        <dbReference type="Proteomes" id="UP000014071"/>
    </source>
</evidence>
<keyword evidence="7" id="KW-0503">Monooxygenase</keyword>
<comment type="cofactor">
    <cofactor evidence="1 6">
        <name>heme</name>
        <dbReference type="ChEBI" id="CHEBI:30413"/>
    </cofactor>
</comment>
<dbReference type="HOGENOM" id="CLU_537702_0_0_1"/>
<dbReference type="OrthoDB" id="3248974at2759"/>
<proteinExistence type="inferred from homology"/>
<evidence type="ECO:0000256" key="3">
    <source>
        <dbReference type="ARBA" id="ARBA00022617"/>
    </source>
</evidence>
<keyword evidence="3 6" id="KW-0349">Heme</keyword>
<dbReference type="GO" id="GO:0016705">
    <property type="term" value="F:oxidoreductase activity, acting on paired donors, with incorporation or reduction of molecular oxygen"/>
    <property type="evidence" value="ECO:0007669"/>
    <property type="project" value="InterPro"/>
</dbReference>
<dbReference type="InterPro" id="IPR017972">
    <property type="entry name" value="Cyt_P450_CS"/>
</dbReference>
<evidence type="ECO:0000256" key="1">
    <source>
        <dbReference type="ARBA" id="ARBA00001971"/>
    </source>
</evidence>
<dbReference type="EMBL" id="DF238815">
    <property type="protein sequence ID" value="GAC98059.1"/>
    <property type="molecule type" value="Genomic_DNA"/>
</dbReference>
<dbReference type="InterPro" id="IPR036396">
    <property type="entry name" value="Cyt_P450_sf"/>
</dbReference>
<evidence type="ECO:0000256" key="6">
    <source>
        <dbReference type="PIRSR" id="PIRSR602403-1"/>
    </source>
</evidence>
<dbReference type="Gene3D" id="1.10.630.10">
    <property type="entry name" value="Cytochrome P450"/>
    <property type="match status" value="1"/>
</dbReference>
<evidence type="ECO:0000256" key="5">
    <source>
        <dbReference type="ARBA" id="ARBA00023004"/>
    </source>
</evidence>
<dbReference type="GO" id="GO:0005506">
    <property type="term" value="F:iron ion binding"/>
    <property type="evidence" value="ECO:0007669"/>
    <property type="project" value="InterPro"/>
</dbReference>
<dbReference type="GO" id="GO:0020037">
    <property type="term" value="F:heme binding"/>
    <property type="evidence" value="ECO:0007669"/>
    <property type="project" value="InterPro"/>
</dbReference>
<dbReference type="PRINTS" id="PR00465">
    <property type="entry name" value="EP450IV"/>
</dbReference>
<dbReference type="PANTHER" id="PTHR24304:SF2">
    <property type="entry name" value="24-HYDROXYCHOLESTEROL 7-ALPHA-HYDROXYLASE"/>
    <property type="match status" value="1"/>
</dbReference>
<dbReference type="STRING" id="1305764.R9P9N2"/>
<dbReference type="PROSITE" id="PS00086">
    <property type="entry name" value="CYTOCHROME_P450"/>
    <property type="match status" value="1"/>
</dbReference>
<protein>
    <recommendedName>
        <fullName evidence="11">Cytochrome P450</fullName>
    </recommendedName>
</protein>
<dbReference type="PANTHER" id="PTHR24304">
    <property type="entry name" value="CYTOCHROME P450 FAMILY 7"/>
    <property type="match status" value="1"/>
</dbReference>
<keyword evidence="8" id="KW-0812">Transmembrane</keyword>
<dbReference type="AlphaFoldDB" id="R9P9N2"/>
<dbReference type="InterPro" id="IPR002403">
    <property type="entry name" value="Cyt_P450_E_grp-IV"/>
</dbReference>
<dbReference type="InterPro" id="IPR001128">
    <property type="entry name" value="Cyt_P450"/>
</dbReference>
<dbReference type="Pfam" id="PF00067">
    <property type="entry name" value="p450"/>
    <property type="match status" value="1"/>
</dbReference>
<name>R9P9N2_PSEHS</name>
<comment type="similarity">
    <text evidence="2 7">Belongs to the cytochrome P450 family.</text>
</comment>
<dbReference type="GO" id="GO:0008395">
    <property type="term" value="F:steroid hydroxylase activity"/>
    <property type="evidence" value="ECO:0007669"/>
    <property type="project" value="TreeGrafter"/>
</dbReference>
<evidence type="ECO:0000256" key="8">
    <source>
        <dbReference type="SAM" id="Phobius"/>
    </source>
</evidence>
<dbReference type="PRINTS" id="PR00385">
    <property type="entry name" value="P450"/>
</dbReference>
<gene>
    <name evidence="9" type="ORF">PHSY_005648</name>
</gene>
<dbReference type="InterPro" id="IPR050529">
    <property type="entry name" value="CYP450_sterol_14alpha_dmase"/>
</dbReference>
<evidence type="ECO:0000256" key="4">
    <source>
        <dbReference type="ARBA" id="ARBA00022723"/>
    </source>
</evidence>
<dbReference type="GeneID" id="24110925"/>
<keyword evidence="5 6" id="KW-0408">Iron</keyword>
<evidence type="ECO:0000256" key="2">
    <source>
        <dbReference type="ARBA" id="ARBA00010617"/>
    </source>
</evidence>
<dbReference type="Proteomes" id="UP000014071">
    <property type="component" value="Unassembled WGS sequence"/>
</dbReference>
<feature type="transmembrane region" description="Helical" evidence="8">
    <location>
        <begin position="12"/>
        <end position="30"/>
    </location>
</feature>
<evidence type="ECO:0000313" key="9">
    <source>
        <dbReference type="EMBL" id="GAC98059.1"/>
    </source>
</evidence>
<dbReference type="eggNOG" id="KOG0684">
    <property type="taxonomic scope" value="Eukaryota"/>
</dbReference>
<keyword evidence="8" id="KW-0472">Membrane</keyword>
<sequence length="509" mass="56929">MSSFDFELPSSPHLPILLAISLILLFAYLFTSRRSVALTPTSLSAPPPPPLVDPTRLPSKLDRTNVRDTFLACRSLNGSVFRALEPNFATITYIGDPLTIKDIIDRPDSFDISSLHTAAAPMWNISLPAGVWFAHTGGQATLQHSSHLLSGSRLASLQQRFVAGFKKEFDGIETGDKADMFRLLSECFFQATVEALFTTSFPRGEYDGFLKWDRELNQFCMACPSPAGVAARDRFYSLAAQQIDEHLSECSLQVREQLNDVKNKHGQSHADAVGVVLRTAWLGSTQSPLSGAWLLCSLSQNPEKRKKVRDEVRVLKDKLGVSNVEEIASNPEMMKGDNLPVLDSMVQELLRVYSAQNVPRMCLKDTVVRAMDGPGRIKRYQLKQGDILQLLFWNVHDAQLNPEWWPEEGGKGEKFRGTLETFDETRFDRHSGTTKLDGETVKTWTPFGYGARVCPGRYWAVAEIKAFVMLFLDRFDVEAKGEMPRPDPMRWVGVLHAMDAMPATVTARS</sequence>
<dbReference type="RefSeq" id="XP_012191646.1">
    <property type="nucleotide sequence ID" value="XM_012336256.1"/>
</dbReference>
<evidence type="ECO:0000256" key="7">
    <source>
        <dbReference type="RuleBase" id="RU000461"/>
    </source>
</evidence>
<keyword evidence="10" id="KW-1185">Reference proteome</keyword>
<reference evidence="10" key="1">
    <citation type="journal article" date="2013" name="Genome Announc.">
        <title>Draft genome sequence of the basidiomycetous yeast-like fungus Pseudozyma hubeiensis SY62, which produces an abundant amount of the biosurfactant mannosylerythritol lipids.</title>
        <authorList>
            <person name="Konishi M."/>
            <person name="Hatada Y."/>
            <person name="Horiuchi J."/>
        </authorList>
    </citation>
    <scope>NUCLEOTIDE SEQUENCE [LARGE SCALE GENOMIC DNA]</scope>
    <source>
        <strain evidence="10">SY62</strain>
    </source>
</reference>
<dbReference type="SUPFAM" id="SSF48264">
    <property type="entry name" value="Cytochrome P450"/>
    <property type="match status" value="1"/>
</dbReference>
<organism evidence="9 10">
    <name type="scientific">Pseudozyma hubeiensis (strain SY62)</name>
    <name type="common">Yeast</name>
    <dbReference type="NCBI Taxonomy" id="1305764"/>
    <lineage>
        <taxon>Eukaryota</taxon>
        <taxon>Fungi</taxon>
        <taxon>Dikarya</taxon>
        <taxon>Basidiomycota</taxon>
        <taxon>Ustilaginomycotina</taxon>
        <taxon>Ustilaginomycetes</taxon>
        <taxon>Ustilaginales</taxon>
        <taxon>Ustilaginaceae</taxon>
        <taxon>Pseudozyma</taxon>
    </lineage>
</organism>
<keyword evidence="7" id="KW-0560">Oxidoreductase</keyword>